<keyword evidence="2" id="KW-0472">Membrane</keyword>
<comment type="caution">
    <text evidence="3">The sequence shown here is derived from an EMBL/GenBank/DDBJ whole genome shotgun (WGS) entry which is preliminary data.</text>
</comment>
<evidence type="ECO:0000313" key="3">
    <source>
        <dbReference type="EMBL" id="GIJ27925.1"/>
    </source>
</evidence>
<dbReference type="Proteomes" id="UP000653076">
    <property type="component" value="Unassembled WGS sequence"/>
</dbReference>
<keyword evidence="2" id="KW-0812">Transmembrane</keyword>
<feature type="compositionally biased region" description="Pro residues" evidence="1">
    <location>
        <begin position="274"/>
        <end position="283"/>
    </location>
</feature>
<feature type="transmembrane region" description="Helical" evidence="2">
    <location>
        <begin position="101"/>
        <end position="126"/>
    </location>
</feature>
<feature type="transmembrane region" description="Helical" evidence="2">
    <location>
        <begin position="157"/>
        <end position="178"/>
    </location>
</feature>
<gene>
    <name evidence="3" type="ORF">Vqi01_30870</name>
</gene>
<feature type="region of interest" description="Disordered" evidence="1">
    <location>
        <begin position="189"/>
        <end position="283"/>
    </location>
</feature>
<evidence type="ECO:0000256" key="1">
    <source>
        <dbReference type="SAM" id="MobiDB-lite"/>
    </source>
</evidence>
<feature type="transmembrane region" description="Helical" evidence="2">
    <location>
        <begin position="21"/>
        <end position="44"/>
    </location>
</feature>
<feature type="transmembrane region" description="Helical" evidence="2">
    <location>
        <begin position="64"/>
        <end position="89"/>
    </location>
</feature>
<proteinExistence type="predicted"/>
<name>A0ABQ4JCN3_9ACTN</name>
<organism evidence="3 4">
    <name type="scientific">Micromonospora qiuiae</name>
    <dbReference type="NCBI Taxonomy" id="502268"/>
    <lineage>
        <taxon>Bacteria</taxon>
        <taxon>Bacillati</taxon>
        <taxon>Actinomycetota</taxon>
        <taxon>Actinomycetes</taxon>
        <taxon>Micromonosporales</taxon>
        <taxon>Micromonosporaceae</taxon>
        <taxon>Micromonospora</taxon>
    </lineage>
</organism>
<accession>A0ABQ4JCN3</accession>
<evidence type="ECO:0000256" key="2">
    <source>
        <dbReference type="SAM" id="Phobius"/>
    </source>
</evidence>
<sequence>MADPQSTPARTRPSVVTISAYLLLLFAICQLISVIISLTTIGTVRKVMEEAYRGSTAEGVENVADLVVIVGVGTAVFTLLVSLALFGLGLMNLRGKNGTRIATWIVGGILFCCVGFGVLSGVAGGISAPGESSGDMPSQAEVQRRLEEALPSWVNPVSTLLGVISLISLLAALILLALPKANEFFRKPTQQWEPPMPGGSYPSQPGYPPTPGYPPAPGYPGTSEQPGYPPTSGQPGYPPAPGQPGTPGQSPSGEQLGGPSGQNPPTGGPQQPGEQPPPTDRPG</sequence>
<evidence type="ECO:0000313" key="4">
    <source>
        <dbReference type="Proteomes" id="UP000653076"/>
    </source>
</evidence>
<feature type="compositionally biased region" description="Low complexity" evidence="1">
    <location>
        <begin position="261"/>
        <end position="273"/>
    </location>
</feature>
<keyword evidence="4" id="KW-1185">Reference proteome</keyword>
<dbReference type="EMBL" id="BOPC01000039">
    <property type="protein sequence ID" value="GIJ27925.1"/>
    <property type="molecule type" value="Genomic_DNA"/>
</dbReference>
<feature type="compositionally biased region" description="Pro residues" evidence="1">
    <location>
        <begin position="205"/>
        <end position="218"/>
    </location>
</feature>
<protein>
    <recommendedName>
        <fullName evidence="5">Collagen-like protein</fullName>
    </recommendedName>
</protein>
<evidence type="ECO:0008006" key="5">
    <source>
        <dbReference type="Google" id="ProtNLM"/>
    </source>
</evidence>
<reference evidence="3 4" key="1">
    <citation type="submission" date="2021-01" db="EMBL/GenBank/DDBJ databases">
        <title>Whole genome shotgun sequence of Verrucosispora qiuiae NBRC 106684.</title>
        <authorList>
            <person name="Komaki H."/>
            <person name="Tamura T."/>
        </authorList>
    </citation>
    <scope>NUCLEOTIDE SEQUENCE [LARGE SCALE GENOMIC DNA]</scope>
    <source>
        <strain evidence="3 4">NBRC 106684</strain>
    </source>
</reference>
<keyword evidence="2" id="KW-1133">Transmembrane helix</keyword>
<dbReference type="RefSeq" id="WP_204035477.1">
    <property type="nucleotide sequence ID" value="NZ_BOPC01000039.1"/>
</dbReference>